<dbReference type="Proteomes" id="UP000606720">
    <property type="component" value="Unassembled WGS sequence"/>
</dbReference>
<dbReference type="InterPro" id="IPR004919">
    <property type="entry name" value="GmrSD_N"/>
</dbReference>
<dbReference type="InterPro" id="IPR011089">
    <property type="entry name" value="GmrSD_C"/>
</dbReference>
<dbReference type="PANTHER" id="PTHR35149">
    <property type="entry name" value="SLL5132 PROTEIN"/>
    <property type="match status" value="1"/>
</dbReference>
<feature type="coiled-coil region" evidence="1">
    <location>
        <begin position="442"/>
        <end position="469"/>
    </location>
</feature>
<keyword evidence="5" id="KW-1185">Reference proteome</keyword>
<proteinExistence type="predicted"/>
<protein>
    <submittedName>
        <fullName evidence="4">DUF262 domain-containing protein</fullName>
    </submittedName>
</protein>
<evidence type="ECO:0000256" key="1">
    <source>
        <dbReference type="SAM" id="Coils"/>
    </source>
</evidence>
<name>A0A923LP55_9FIRM</name>
<dbReference type="AlphaFoldDB" id="A0A923LP55"/>
<evidence type="ECO:0000259" key="3">
    <source>
        <dbReference type="Pfam" id="PF07510"/>
    </source>
</evidence>
<feature type="domain" description="GmrSD restriction endonucleases C-terminal" evidence="3">
    <location>
        <begin position="449"/>
        <end position="602"/>
    </location>
</feature>
<dbReference type="EMBL" id="JACOPH010000002">
    <property type="protein sequence ID" value="MBC5713539.1"/>
    <property type="molecule type" value="Genomic_DNA"/>
</dbReference>
<evidence type="ECO:0000313" key="4">
    <source>
        <dbReference type="EMBL" id="MBC5713539.1"/>
    </source>
</evidence>
<dbReference type="Pfam" id="PF07510">
    <property type="entry name" value="GmrSD_C"/>
    <property type="match status" value="1"/>
</dbReference>
<evidence type="ECO:0000259" key="2">
    <source>
        <dbReference type="Pfam" id="PF03235"/>
    </source>
</evidence>
<dbReference type="RefSeq" id="WP_186866449.1">
    <property type="nucleotide sequence ID" value="NZ_JACOPH010000002.1"/>
</dbReference>
<dbReference type="Pfam" id="PF03235">
    <property type="entry name" value="GmrSD_N"/>
    <property type="match status" value="1"/>
</dbReference>
<comment type="caution">
    <text evidence="4">The sequence shown here is derived from an EMBL/GenBank/DDBJ whole genome shotgun (WGS) entry which is preliminary data.</text>
</comment>
<evidence type="ECO:0000313" key="5">
    <source>
        <dbReference type="Proteomes" id="UP000606720"/>
    </source>
</evidence>
<sequence length="623" mass="74168">MEAKEASLKDIIEREPHRLEVPYFQRKYVWQEEHWEELLESVEHFQDEKVFWGSIIIKLASEKDKNLGFSKGYIIDGQQRLTTIALLTKAIYDSLDQDEMKDRFKQIMENDIFFKPYASAPKNEYQIIIKHSRVDKREFEKIVTTGIYDNEKVTLSDEDCGQIGRCYQYFRKYLDQKSESELAKLMDNLYCDEKVFVLISLNEKDVNEQAIFDSINRAGQHLSTADIIKNNLFKKLAALNNNEDEIGKLCDKYWDNIFWSDEIWDEQRRFGNLSKSHLDFLLYCIACIKWSDESIQELNDNKKLEMIYEKRTENYNYQELEELVHQIAEMALIYQKYICQFSEDLEEQTFDKNSDVTRLLLIMEKCQIQMFYAYVLKRLWENKSFFDIDRKQVDCNLEDEDLRADARALETYIMRRKICSASTSAYSKKCIEILKKGIKSLFAEYRNDKELENQENKKIAEKIKTLKSEVAKIVLFCLELEKWDSRDDVGSFSYTYQLEHIMPVKWNQYWKLPSEISADERDQGVKEIGNMILLSQSLNKHIKNREFDVKINGEQITGKSKKEGYKDKTQLKMTKKIVDTYNAGDKVWDETHIKNRTDKIRKEIIEHWNIHDLLDREEPPCQN</sequence>
<reference evidence="4" key="1">
    <citation type="submission" date="2020-08" db="EMBL/GenBank/DDBJ databases">
        <title>Genome public.</title>
        <authorList>
            <person name="Liu C."/>
            <person name="Sun Q."/>
        </authorList>
    </citation>
    <scope>NUCLEOTIDE SEQUENCE</scope>
    <source>
        <strain evidence="4">BX1005</strain>
    </source>
</reference>
<organism evidence="4 5">
    <name type="scientific">Roseburia zhanii</name>
    <dbReference type="NCBI Taxonomy" id="2763064"/>
    <lineage>
        <taxon>Bacteria</taxon>
        <taxon>Bacillati</taxon>
        <taxon>Bacillota</taxon>
        <taxon>Clostridia</taxon>
        <taxon>Lachnospirales</taxon>
        <taxon>Lachnospiraceae</taxon>
        <taxon>Roseburia</taxon>
    </lineage>
</organism>
<accession>A0A923LP55</accession>
<keyword evidence="1" id="KW-0175">Coiled coil</keyword>
<feature type="domain" description="GmrSD restriction endonucleases N-terminal" evidence="2">
    <location>
        <begin position="10"/>
        <end position="233"/>
    </location>
</feature>
<dbReference type="PANTHER" id="PTHR35149:SF1">
    <property type="entry name" value="DUF5655 DOMAIN-CONTAINING PROTEIN"/>
    <property type="match status" value="1"/>
</dbReference>
<gene>
    <name evidence="4" type="ORF">H8S17_04805</name>
</gene>